<reference evidence="7" key="1">
    <citation type="journal article" date="2019" name="Int. J. Syst. Evol. Microbiol.">
        <title>The Global Catalogue of Microorganisms (GCM) 10K type strain sequencing project: providing services to taxonomists for standard genome sequencing and annotation.</title>
        <authorList>
            <consortium name="The Broad Institute Genomics Platform"/>
            <consortium name="The Broad Institute Genome Sequencing Center for Infectious Disease"/>
            <person name="Wu L."/>
            <person name="Ma J."/>
        </authorList>
    </citation>
    <scope>NUCLEOTIDE SEQUENCE [LARGE SCALE GENOMIC DNA]</scope>
    <source>
        <strain evidence="7">JCM 17329</strain>
    </source>
</reference>
<dbReference type="SUPFAM" id="SSF53850">
    <property type="entry name" value="Periplasmic binding protein-like II"/>
    <property type="match status" value="1"/>
</dbReference>
<keyword evidence="4" id="KW-0804">Transcription</keyword>
<keyword evidence="2" id="KW-0805">Transcription regulation</keyword>
<dbReference type="Pfam" id="PF03466">
    <property type="entry name" value="LysR_substrate"/>
    <property type="match status" value="1"/>
</dbReference>
<feature type="domain" description="HTH lysR-type" evidence="5">
    <location>
        <begin position="1"/>
        <end position="58"/>
    </location>
</feature>
<dbReference type="RefSeq" id="WP_344964875.1">
    <property type="nucleotide sequence ID" value="NZ_BAABDS010000036.1"/>
</dbReference>
<dbReference type="SUPFAM" id="SSF46785">
    <property type="entry name" value="Winged helix' DNA-binding domain"/>
    <property type="match status" value="1"/>
</dbReference>
<dbReference type="Gene3D" id="3.40.190.10">
    <property type="entry name" value="Periplasmic binding protein-like II"/>
    <property type="match status" value="2"/>
</dbReference>
<dbReference type="InterPro" id="IPR005119">
    <property type="entry name" value="LysR_subst-bd"/>
</dbReference>
<name>A0ABP7E411_9GAMM</name>
<dbReference type="PROSITE" id="PS50931">
    <property type="entry name" value="HTH_LYSR"/>
    <property type="match status" value="1"/>
</dbReference>
<comment type="similarity">
    <text evidence="1">Belongs to the LysR transcriptional regulatory family.</text>
</comment>
<dbReference type="CDD" id="cd08414">
    <property type="entry name" value="PBP2_LTTR_aromatics_like"/>
    <property type="match status" value="1"/>
</dbReference>
<dbReference type="EMBL" id="BAABDS010000036">
    <property type="protein sequence ID" value="GAA3714018.1"/>
    <property type="molecule type" value="Genomic_DNA"/>
</dbReference>
<dbReference type="InterPro" id="IPR036388">
    <property type="entry name" value="WH-like_DNA-bd_sf"/>
</dbReference>
<evidence type="ECO:0000256" key="2">
    <source>
        <dbReference type="ARBA" id="ARBA00023015"/>
    </source>
</evidence>
<sequence>MDIRKLKYFLSVVDEGSITAAARKIHIAQPALTRQIRLLEEGIGTRLLDRNHKGVVLTRAGEFLYDNALRLVADLDNVAKKTKAIAEGYADSLSIGITTIHPYIPSISGVISRFRAQYPDIRLALESMLSGPQTTAIVQGSIDAGLLFIESDDEPLLDTLSVGTFRMAVIMRRHPGLLDKAPTSLRDFDGAPFIRFKRDSTPGSYDRIDRYFRDAGITPNIVQECHDDITIRGLVATGMGYAIMPSILAAGDDSLIAFELDDLPIYCTLMLAWRKGCKSPEVDLLCRVAMDADQLASEAEEQVSIVEQSSTSFVVQ</sequence>
<evidence type="ECO:0000313" key="7">
    <source>
        <dbReference type="Proteomes" id="UP001501479"/>
    </source>
</evidence>
<evidence type="ECO:0000259" key="5">
    <source>
        <dbReference type="PROSITE" id="PS50931"/>
    </source>
</evidence>
<gene>
    <name evidence="6" type="ORF">GCM10022421_21660</name>
</gene>
<accession>A0ABP7E411</accession>
<dbReference type="InterPro" id="IPR036390">
    <property type="entry name" value="WH_DNA-bd_sf"/>
</dbReference>
<comment type="caution">
    <text evidence="6">The sequence shown here is derived from an EMBL/GenBank/DDBJ whole genome shotgun (WGS) entry which is preliminary data.</text>
</comment>
<organism evidence="6 7">
    <name type="scientific">Oceanisphaera sediminis</name>
    <dbReference type="NCBI Taxonomy" id="981381"/>
    <lineage>
        <taxon>Bacteria</taxon>
        <taxon>Pseudomonadati</taxon>
        <taxon>Pseudomonadota</taxon>
        <taxon>Gammaproteobacteria</taxon>
        <taxon>Aeromonadales</taxon>
        <taxon>Aeromonadaceae</taxon>
        <taxon>Oceanisphaera</taxon>
    </lineage>
</organism>
<keyword evidence="3" id="KW-0238">DNA-binding</keyword>
<evidence type="ECO:0000313" key="6">
    <source>
        <dbReference type="EMBL" id="GAA3714018.1"/>
    </source>
</evidence>
<dbReference type="Pfam" id="PF00126">
    <property type="entry name" value="HTH_1"/>
    <property type="match status" value="1"/>
</dbReference>
<proteinExistence type="inferred from homology"/>
<dbReference type="PANTHER" id="PTHR30346">
    <property type="entry name" value="TRANSCRIPTIONAL DUAL REGULATOR HCAR-RELATED"/>
    <property type="match status" value="1"/>
</dbReference>
<keyword evidence="7" id="KW-1185">Reference proteome</keyword>
<dbReference type="PRINTS" id="PR00039">
    <property type="entry name" value="HTHLYSR"/>
</dbReference>
<protein>
    <submittedName>
        <fullName evidence="6">LysR family transcriptional regulator</fullName>
    </submittedName>
</protein>
<evidence type="ECO:0000256" key="3">
    <source>
        <dbReference type="ARBA" id="ARBA00023125"/>
    </source>
</evidence>
<evidence type="ECO:0000256" key="4">
    <source>
        <dbReference type="ARBA" id="ARBA00023163"/>
    </source>
</evidence>
<dbReference type="Proteomes" id="UP001501479">
    <property type="component" value="Unassembled WGS sequence"/>
</dbReference>
<evidence type="ECO:0000256" key="1">
    <source>
        <dbReference type="ARBA" id="ARBA00009437"/>
    </source>
</evidence>
<dbReference type="Gene3D" id="1.10.10.10">
    <property type="entry name" value="Winged helix-like DNA-binding domain superfamily/Winged helix DNA-binding domain"/>
    <property type="match status" value="1"/>
</dbReference>
<dbReference type="PANTHER" id="PTHR30346:SF17">
    <property type="entry name" value="LYSR FAMILY TRANSCRIPTIONAL REGULATOR"/>
    <property type="match status" value="1"/>
</dbReference>
<dbReference type="InterPro" id="IPR000847">
    <property type="entry name" value="LysR_HTH_N"/>
</dbReference>